<evidence type="ECO:0000313" key="1">
    <source>
        <dbReference type="EMBL" id="SVB88944.1"/>
    </source>
</evidence>
<proteinExistence type="predicted"/>
<feature type="non-terminal residue" evidence="1">
    <location>
        <position position="243"/>
    </location>
</feature>
<reference evidence="1" key="1">
    <citation type="submission" date="2018-05" db="EMBL/GenBank/DDBJ databases">
        <authorList>
            <person name="Lanie J.A."/>
            <person name="Ng W.-L."/>
            <person name="Kazmierczak K.M."/>
            <person name="Andrzejewski T.M."/>
            <person name="Davidsen T.M."/>
            <person name="Wayne K.J."/>
            <person name="Tettelin H."/>
            <person name="Glass J.I."/>
            <person name="Rusch D."/>
            <person name="Podicherti R."/>
            <person name="Tsui H.-C.T."/>
            <person name="Winkler M.E."/>
        </authorList>
    </citation>
    <scope>NUCLEOTIDE SEQUENCE</scope>
</reference>
<organism evidence="1">
    <name type="scientific">marine metagenome</name>
    <dbReference type="NCBI Taxonomy" id="408172"/>
    <lineage>
        <taxon>unclassified sequences</taxon>
        <taxon>metagenomes</taxon>
        <taxon>ecological metagenomes</taxon>
    </lineage>
</organism>
<protein>
    <submittedName>
        <fullName evidence="1">Uncharacterized protein</fullName>
    </submittedName>
</protein>
<accession>A0A382HNI4</accession>
<name>A0A382HNI4_9ZZZZ</name>
<dbReference type="AlphaFoldDB" id="A0A382HNI4"/>
<gene>
    <name evidence="1" type="ORF">METZ01_LOCUS241798</name>
</gene>
<sequence length="243" mass="26471">MLRRFEIAACEPVLDGKDFGAAGSYEQLTGSAYFAFDPAHRHNQAVVDLALAPRNAVGLVECRADIWILQPVDRARANGNLFYYVVNRGRKGALSTFNLAEGSNAPETEAEFGDGLLLEAGYVVAACAWQADVPPESDDDFNLLTLDAPVARGVEGPVGCEILVDEPMQIHSLGSRYHRPYEVAPGSEHQAQLTVCEEPYGEAKPIARATWEFTRLDDGRPAIHYAAGFIPGLIYNLVYTGKD</sequence>
<dbReference type="EMBL" id="UINC01062377">
    <property type="protein sequence ID" value="SVB88944.1"/>
    <property type="molecule type" value="Genomic_DNA"/>
</dbReference>